<dbReference type="AlphaFoldDB" id="A0A921MQK5"/>
<evidence type="ECO:0000313" key="1">
    <source>
        <dbReference type="EMBL" id="HJG88291.1"/>
    </source>
</evidence>
<reference evidence="1" key="1">
    <citation type="journal article" date="2021" name="PeerJ">
        <title>Extensive microbial diversity within the chicken gut microbiome revealed by metagenomics and culture.</title>
        <authorList>
            <person name="Gilroy R."/>
            <person name="Ravi A."/>
            <person name="Getino M."/>
            <person name="Pursley I."/>
            <person name="Horton D.L."/>
            <person name="Alikhan N.F."/>
            <person name="Baker D."/>
            <person name="Gharbi K."/>
            <person name="Hall N."/>
            <person name="Watson M."/>
            <person name="Adriaenssens E.M."/>
            <person name="Foster-Nyarko E."/>
            <person name="Jarju S."/>
            <person name="Secka A."/>
            <person name="Antonio M."/>
            <person name="Oren A."/>
            <person name="Chaudhuri R.R."/>
            <person name="La Ragione R."/>
            <person name="Hildebrand F."/>
            <person name="Pallen M.J."/>
        </authorList>
    </citation>
    <scope>NUCLEOTIDE SEQUENCE</scope>
    <source>
        <strain evidence="1">CHK121-7720</strain>
    </source>
</reference>
<dbReference type="EMBL" id="DYUD01000010">
    <property type="protein sequence ID" value="HJG88291.1"/>
    <property type="molecule type" value="Genomic_DNA"/>
</dbReference>
<sequence>MEKINVEERAEKARQLFHEGYNCAQSVVLAYSDLFDLDPSLAASISAPLGGGMGRLREVCGAVSGMFMIAGLYYKNDVPSDMGKRKQVYATVQELAEQSKAQNGSIICRELLGLDHKSDTPTPEARTEAYYKRRPCADYVASAARLIGEKLNQEISKD</sequence>
<comment type="caution">
    <text evidence="1">The sequence shown here is derived from an EMBL/GenBank/DDBJ whole genome shotgun (WGS) entry which is preliminary data.</text>
</comment>
<reference evidence="1" key="2">
    <citation type="submission" date="2021-09" db="EMBL/GenBank/DDBJ databases">
        <authorList>
            <person name="Gilroy R."/>
        </authorList>
    </citation>
    <scope>NUCLEOTIDE SEQUENCE</scope>
    <source>
        <strain evidence="1">CHK121-7720</strain>
    </source>
</reference>
<protein>
    <submittedName>
        <fullName evidence="1">C-GCAxxG-C-C family protein</fullName>
    </submittedName>
</protein>
<accession>A0A921MQK5</accession>
<organism evidence="1 2">
    <name type="scientific">Barnesiella viscericola</name>
    <dbReference type="NCBI Taxonomy" id="397865"/>
    <lineage>
        <taxon>Bacteria</taxon>
        <taxon>Pseudomonadati</taxon>
        <taxon>Bacteroidota</taxon>
        <taxon>Bacteroidia</taxon>
        <taxon>Bacteroidales</taxon>
        <taxon>Barnesiellaceae</taxon>
        <taxon>Barnesiella</taxon>
    </lineage>
</organism>
<name>A0A921MQK5_9BACT</name>
<dbReference type="Proteomes" id="UP000757103">
    <property type="component" value="Unassembled WGS sequence"/>
</dbReference>
<dbReference type="RefSeq" id="WP_273305359.1">
    <property type="nucleotide sequence ID" value="NZ_DYUD01000010.1"/>
</dbReference>
<evidence type="ECO:0000313" key="2">
    <source>
        <dbReference type="Proteomes" id="UP000757103"/>
    </source>
</evidence>
<gene>
    <name evidence="1" type="ORF">K8U91_02270</name>
</gene>
<dbReference type="InterPro" id="IPR010181">
    <property type="entry name" value="CGCAxxGCC_motif"/>
</dbReference>
<dbReference type="NCBIfam" id="TIGR01909">
    <property type="entry name" value="C_GCAxxG_C_C"/>
    <property type="match status" value="1"/>
</dbReference>
<dbReference type="Pfam" id="PF09719">
    <property type="entry name" value="C_GCAxxG_C_C"/>
    <property type="match status" value="1"/>
</dbReference>
<proteinExistence type="predicted"/>